<dbReference type="AlphaFoldDB" id="H2Z4S0"/>
<evidence type="ECO:0000313" key="2">
    <source>
        <dbReference type="Ensembl" id="ENSCSAVP00000012582.1"/>
    </source>
</evidence>
<reference evidence="2" key="2">
    <citation type="submission" date="2025-08" db="UniProtKB">
        <authorList>
            <consortium name="Ensembl"/>
        </authorList>
    </citation>
    <scope>IDENTIFICATION</scope>
</reference>
<feature type="domain" description="Endoplasmic reticulum vesicle transporter C-terminal" evidence="1">
    <location>
        <begin position="7"/>
        <end position="158"/>
    </location>
</feature>
<dbReference type="GO" id="GO:0005783">
    <property type="term" value="C:endoplasmic reticulum"/>
    <property type="evidence" value="ECO:0007669"/>
    <property type="project" value="TreeGrafter"/>
</dbReference>
<protein>
    <recommendedName>
        <fullName evidence="1">Endoplasmic reticulum vesicle transporter C-terminal domain-containing protein</fullName>
    </recommendedName>
</protein>
<dbReference type="InterPro" id="IPR012936">
    <property type="entry name" value="Erv_C"/>
</dbReference>
<dbReference type="GO" id="GO:0016020">
    <property type="term" value="C:membrane"/>
    <property type="evidence" value="ECO:0007669"/>
    <property type="project" value="TreeGrafter"/>
</dbReference>
<dbReference type="InParanoid" id="H2Z4S0"/>
<dbReference type="GO" id="GO:0006890">
    <property type="term" value="P:retrograde vesicle-mediated transport, Golgi to endoplasmic reticulum"/>
    <property type="evidence" value="ECO:0007669"/>
    <property type="project" value="TreeGrafter"/>
</dbReference>
<sequence>MDVVKGKADACRFYGNLPLNKVAGNFHIVAGKPVQIFGGHAHMSLMFSPIPYNFSHRIDHLSFGNMNTGFINALDGDERIANTESYTFQYYLDIVATKINSRRIKTDTFQFSVSEQSRKLDHTSGSHGQPGVFFKYDFSPLSVVITEQKMPFYKFLVRL</sequence>
<dbReference type="Ensembl" id="ENSCSAVT00000012726.1">
    <property type="protein sequence ID" value="ENSCSAVP00000012582.1"/>
    <property type="gene ID" value="ENSCSAVG00000007385.1"/>
</dbReference>
<dbReference type="GO" id="GO:0030134">
    <property type="term" value="C:COPII-coated ER to Golgi transport vesicle"/>
    <property type="evidence" value="ECO:0007669"/>
    <property type="project" value="TreeGrafter"/>
</dbReference>
<reference evidence="3" key="1">
    <citation type="submission" date="2003-08" db="EMBL/GenBank/DDBJ databases">
        <authorList>
            <person name="Birren B."/>
            <person name="Nusbaum C."/>
            <person name="Abebe A."/>
            <person name="Abouelleil A."/>
            <person name="Adekoya E."/>
            <person name="Ait-zahra M."/>
            <person name="Allen N."/>
            <person name="Allen T."/>
            <person name="An P."/>
            <person name="Anderson M."/>
            <person name="Anderson S."/>
            <person name="Arachchi H."/>
            <person name="Armbruster J."/>
            <person name="Bachantsang P."/>
            <person name="Baldwin J."/>
            <person name="Barry A."/>
            <person name="Bayul T."/>
            <person name="Blitshsteyn B."/>
            <person name="Bloom T."/>
            <person name="Blye J."/>
            <person name="Boguslavskiy L."/>
            <person name="Borowsky M."/>
            <person name="Boukhgalter B."/>
            <person name="Brunache A."/>
            <person name="Butler J."/>
            <person name="Calixte N."/>
            <person name="Calvo S."/>
            <person name="Camarata J."/>
            <person name="Campo K."/>
            <person name="Chang J."/>
            <person name="Cheshatsang Y."/>
            <person name="Citroen M."/>
            <person name="Collymore A."/>
            <person name="Considine T."/>
            <person name="Cook A."/>
            <person name="Cooke P."/>
            <person name="Corum B."/>
            <person name="Cuomo C."/>
            <person name="David R."/>
            <person name="Dawoe T."/>
            <person name="Degray S."/>
            <person name="Dodge S."/>
            <person name="Dooley K."/>
            <person name="Dorje P."/>
            <person name="Dorjee K."/>
            <person name="Dorris L."/>
            <person name="Duffey N."/>
            <person name="Dupes A."/>
            <person name="Elkins T."/>
            <person name="Engels R."/>
            <person name="Erickson J."/>
            <person name="Farina A."/>
            <person name="Faro S."/>
            <person name="Ferreira P."/>
            <person name="Fischer H."/>
            <person name="Fitzgerald M."/>
            <person name="Foley K."/>
            <person name="Gage D."/>
            <person name="Galagan J."/>
            <person name="Gearin G."/>
            <person name="Gnerre S."/>
            <person name="Gnirke A."/>
            <person name="Goyette A."/>
            <person name="Graham J."/>
            <person name="Grandbois E."/>
            <person name="Gyaltsen K."/>
            <person name="Hafez N."/>
            <person name="Hagopian D."/>
            <person name="Hagos B."/>
            <person name="Hall J."/>
            <person name="Hatcher B."/>
            <person name="Heller A."/>
            <person name="Higgins H."/>
            <person name="Honan T."/>
            <person name="Horn A."/>
            <person name="Houde N."/>
            <person name="Hughes L."/>
            <person name="Hulme W."/>
            <person name="Husby E."/>
            <person name="Iliev I."/>
            <person name="Jaffe D."/>
            <person name="Jones C."/>
            <person name="Kamal M."/>
            <person name="Kamat A."/>
            <person name="Kamvysselis M."/>
            <person name="Karlsson E."/>
            <person name="Kells C."/>
            <person name="Kieu A."/>
            <person name="Kisner P."/>
            <person name="Kodira C."/>
            <person name="Kulbokas E."/>
            <person name="Labutti K."/>
            <person name="Lama D."/>
            <person name="Landers T."/>
            <person name="Leger J."/>
            <person name="Levine S."/>
            <person name="Lewis D."/>
            <person name="Lewis T."/>
            <person name="Lindblad-toh K."/>
            <person name="Liu X."/>
            <person name="Lokyitsang T."/>
            <person name="Lokyitsang Y."/>
            <person name="Lucien O."/>
            <person name="Lui A."/>
            <person name="Ma L.J."/>
            <person name="Mabbitt R."/>
            <person name="Macdonald J."/>
            <person name="Maclean C."/>
            <person name="Major J."/>
            <person name="Manning J."/>
            <person name="Marabella R."/>
            <person name="Maru K."/>
            <person name="Matthews C."/>
            <person name="Mauceli E."/>
            <person name="Mccarthy M."/>
            <person name="Mcdonough S."/>
            <person name="Mcghee T."/>
            <person name="Meldrim J."/>
            <person name="Meneus L."/>
            <person name="Mesirov J."/>
            <person name="Mihalev A."/>
            <person name="Mihova T."/>
            <person name="Mikkelsen T."/>
            <person name="Mlenga V."/>
            <person name="Moru K."/>
            <person name="Mozes J."/>
            <person name="Mulrain L."/>
            <person name="Munson G."/>
            <person name="Naylor J."/>
            <person name="Newes C."/>
            <person name="Nguyen C."/>
            <person name="Nguyen N."/>
            <person name="Nguyen T."/>
            <person name="Nicol R."/>
            <person name="Nielsen C."/>
            <person name="Nizzari M."/>
            <person name="Norbu C."/>
            <person name="Norbu N."/>
            <person name="O'donnell P."/>
            <person name="Okoawo O."/>
            <person name="O'leary S."/>
            <person name="Omotosho B."/>
            <person name="O'neill K."/>
            <person name="Osman S."/>
            <person name="Parker S."/>
            <person name="Perrin D."/>
            <person name="Phunkhang P."/>
            <person name="Piqani B."/>
            <person name="Purcell S."/>
            <person name="Rachupka T."/>
            <person name="Ramasamy U."/>
            <person name="Rameau R."/>
            <person name="Ray V."/>
            <person name="Raymond C."/>
            <person name="Retta R."/>
            <person name="Richardson S."/>
            <person name="Rise C."/>
            <person name="Rodriguez J."/>
            <person name="Rogers J."/>
            <person name="Rogov P."/>
            <person name="Rutman M."/>
            <person name="Schupbach R."/>
            <person name="Seaman C."/>
            <person name="Settipalli S."/>
            <person name="Sharpe T."/>
            <person name="Sheridan J."/>
            <person name="Sherpa N."/>
            <person name="Shi J."/>
            <person name="Smirnov S."/>
            <person name="Smith C."/>
            <person name="Sougnez C."/>
            <person name="Spencer B."/>
            <person name="Stalker J."/>
            <person name="Stange-thomann N."/>
            <person name="Stavropoulos S."/>
            <person name="Stetson K."/>
            <person name="Stone C."/>
            <person name="Stone S."/>
            <person name="Stubbs M."/>
            <person name="Talamas J."/>
            <person name="Tchuinga P."/>
            <person name="Tenzing P."/>
            <person name="Tesfaye S."/>
            <person name="Theodore J."/>
            <person name="Thoulutsang Y."/>
            <person name="Topham K."/>
            <person name="Towey S."/>
            <person name="Tsamla T."/>
            <person name="Tsomo N."/>
            <person name="Vallee D."/>
            <person name="Vassiliev H."/>
            <person name="Venkataraman V."/>
            <person name="Vinson J."/>
            <person name="Vo A."/>
            <person name="Wade C."/>
            <person name="Wang S."/>
            <person name="Wangchuk T."/>
            <person name="Wangdi T."/>
            <person name="Whittaker C."/>
            <person name="Wilkinson J."/>
            <person name="Wu Y."/>
            <person name="Wyman D."/>
            <person name="Yadav S."/>
            <person name="Yang S."/>
            <person name="Yang X."/>
            <person name="Yeager S."/>
            <person name="Yee E."/>
            <person name="Young G."/>
            <person name="Zainoun J."/>
            <person name="Zembeck L."/>
            <person name="Zimmer A."/>
            <person name="Zody M."/>
            <person name="Lander E."/>
        </authorList>
    </citation>
    <scope>NUCLEOTIDE SEQUENCE [LARGE SCALE GENOMIC DNA]</scope>
</reference>
<evidence type="ECO:0000313" key="3">
    <source>
        <dbReference type="Proteomes" id="UP000007875"/>
    </source>
</evidence>
<dbReference type="OMA" id="SHAYQIE"/>
<reference evidence="2" key="3">
    <citation type="submission" date="2025-09" db="UniProtKB">
        <authorList>
            <consortium name="Ensembl"/>
        </authorList>
    </citation>
    <scope>IDENTIFICATION</scope>
</reference>
<accession>H2Z4S0</accession>
<dbReference type="eggNOG" id="KOG2667">
    <property type="taxonomic scope" value="Eukaryota"/>
</dbReference>
<dbReference type="STRING" id="51511.ENSCSAVP00000012582"/>
<proteinExistence type="predicted"/>
<dbReference type="GeneTree" id="ENSGT00530000063113"/>
<dbReference type="HOGENOM" id="CLU_1664639_0_0_1"/>
<name>H2Z4S0_CIOSA</name>
<dbReference type="PANTHER" id="PTHR10984:SF30">
    <property type="entry name" value="ENDOPLASMIC RETICULUM-GOLGI INTERMEDIATE COMPARTMENT PROTEIN 2"/>
    <property type="match status" value="1"/>
</dbReference>
<dbReference type="InterPro" id="IPR045888">
    <property type="entry name" value="Erv"/>
</dbReference>
<dbReference type="PANTHER" id="PTHR10984">
    <property type="entry name" value="ENDOPLASMIC RETICULUM-GOLGI INTERMEDIATE COMPARTMENT PROTEIN"/>
    <property type="match status" value="1"/>
</dbReference>
<dbReference type="Proteomes" id="UP000007875">
    <property type="component" value="Unassembled WGS sequence"/>
</dbReference>
<organism evidence="2 3">
    <name type="scientific">Ciona savignyi</name>
    <name type="common">Pacific transparent sea squirt</name>
    <dbReference type="NCBI Taxonomy" id="51511"/>
    <lineage>
        <taxon>Eukaryota</taxon>
        <taxon>Metazoa</taxon>
        <taxon>Chordata</taxon>
        <taxon>Tunicata</taxon>
        <taxon>Ascidiacea</taxon>
        <taxon>Phlebobranchia</taxon>
        <taxon>Cionidae</taxon>
        <taxon>Ciona</taxon>
    </lineage>
</organism>
<keyword evidence="3" id="KW-1185">Reference proteome</keyword>
<evidence type="ECO:0000259" key="1">
    <source>
        <dbReference type="Pfam" id="PF07970"/>
    </source>
</evidence>
<dbReference type="Pfam" id="PF07970">
    <property type="entry name" value="COPIIcoated_ERV"/>
    <property type="match status" value="1"/>
</dbReference>
<dbReference type="GO" id="GO:0006888">
    <property type="term" value="P:endoplasmic reticulum to Golgi vesicle-mediated transport"/>
    <property type="evidence" value="ECO:0007669"/>
    <property type="project" value="TreeGrafter"/>
</dbReference>